<protein>
    <recommendedName>
        <fullName evidence="2">Acyltransferase 3 domain-containing protein</fullName>
    </recommendedName>
</protein>
<keyword evidence="1" id="KW-0812">Transmembrane</keyword>
<evidence type="ECO:0000313" key="4">
    <source>
        <dbReference type="Proteomes" id="UP000249046"/>
    </source>
</evidence>
<feature type="transmembrane region" description="Helical" evidence="1">
    <location>
        <begin position="214"/>
        <end position="232"/>
    </location>
</feature>
<dbReference type="InterPro" id="IPR002656">
    <property type="entry name" value="Acyl_transf_3_dom"/>
</dbReference>
<gene>
    <name evidence="3" type="ORF">DI564_03850</name>
</gene>
<feature type="domain" description="Acyltransferase 3" evidence="2">
    <location>
        <begin position="8"/>
        <end position="358"/>
    </location>
</feature>
<dbReference type="GO" id="GO:0016747">
    <property type="term" value="F:acyltransferase activity, transferring groups other than amino-acyl groups"/>
    <property type="evidence" value="ECO:0007669"/>
    <property type="project" value="InterPro"/>
</dbReference>
<name>A0A2W5KN07_9GAMM</name>
<evidence type="ECO:0000259" key="2">
    <source>
        <dbReference type="Pfam" id="PF01757"/>
    </source>
</evidence>
<feature type="transmembrane region" description="Helical" evidence="1">
    <location>
        <begin position="51"/>
        <end position="76"/>
    </location>
</feature>
<sequence length="392" mass="43102">MSTAPRVHYMDHLRAMAMLAGVVFHAALAYSPMLHGLWPTADAGGSAAVDVLGWALHLFRMPLFFVVAGFFTALLVERRGLAGLFRARVVRVLLPLIVLLPPLLIGLHALTVAAVAHVRHPSPLLAWLADYARTHGEVPLLPTLAHLWFLAYLMLFTLLVWAVSTLEAPARLQAAWRAWRPSWPVAAVAPIVLVPALAATTAPWPAPESPLPQLWAIAFFGAYFALGYALWLNPALLDRLRRPAPLFFVAALALYATSPWVLGTPRTEPPEPALRWLDAAAEAFAGFWLTLCCLIAGRRWLDTANPAMRWLADASYWVYLVHLPVLFALQYRLLDVTLPWGVKFALSTVLTLAVSLASYQLLVRHSWIGRWLNGARPGRAAVRSSSGALPDT</sequence>
<feature type="transmembrane region" description="Helical" evidence="1">
    <location>
        <begin position="138"/>
        <end position="163"/>
    </location>
</feature>
<keyword evidence="1" id="KW-0472">Membrane</keyword>
<dbReference type="InterPro" id="IPR050623">
    <property type="entry name" value="Glucan_succinyl_AcylTrfase"/>
</dbReference>
<feature type="transmembrane region" description="Helical" evidence="1">
    <location>
        <begin position="316"/>
        <end position="334"/>
    </location>
</feature>
<dbReference type="Proteomes" id="UP000249046">
    <property type="component" value="Unassembled WGS sequence"/>
</dbReference>
<comment type="caution">
    <text evidence="3">The sequence shown here is derived from an EMBL/GenBank/DDBJ whole genome shotgun (WGS) entry which is preliminary data.</text>
</comment>
<feature type="transmembrane region" description="Helical" evidence="1">
    <location>
        <begin position="244"/>
        <end position="262"/>
    </location>
</feature>
<organism evidence="3 4">
    <name type="scientific">Rhodanobacter denitrificans</name>
    <dbReference type="NCBI Taxonomy" id="666685"/>
    <lineage>
        <taxon>Bacteria</taxon>
        <taxon>Pseudomonadati</taxon>
        <taxon>Pseudomonadota</taxon>
        <taxon>Gammaproteobacteria</taxon>
        <taxon>Lysobacterales</taxon>
        <taxon>Rhodanobacteraceae</taxon>
        <taxon>Rhodanobacter</taxon>
    </lineage>
</organism>
<proteinExistence type="predicted"/>
<reference evidence="3 4" key="1">
    <citation type="submission" date="2017-08" db="EMBL/GenBank/DDBJ databases">
        <title>Infants hospitalized years apart are colonized by the same room-sourced microbial strains.</title>
        <authorList>
            <person name="Brooks B."/>
            <person name="Olm M.R."/>
            <person name="Firek B.A."/>
            <person name="Baker R."/>
            <person name="Thomas B.C."/>
            <person name="Morowitz M.J."/>
            <person name="Banfield J.F."/>
        </authorList>
    </citation>
    <scope>NUCLEOTIDE SEQUENCE [LARGE SCALE GENOMIC DNA]</scope>
    <source>
        <strain evidence="3">S2_005_003_R2_42</strain>
    </source>
</reference>
<feature type="transmembrane region" description="Helical" evidence="1">
    <location>
        <begin position="274"/>
        <end position="296"/>
    </location>
</feature>
<dbReference type="PANTHER" id="PTHR36927:SF1">
    <property type="entry name" value="MDO-LIKE PROTEIN"/>
    <property type="match status" value="1"/>
</dbReference>
<dbReference type="AlphaFoldDB" id="A0A2W5KN07"/>
<dbReference type="Pfam" id="PF01757">
    <property type="entry name" value="Acyl_transf_3"/>
    <property type="match status" value="1"/>
</dbReference>
<dbReference type="PANTHER" id="PTHR36927">
    <property type="entry name" value="BLR4337 PROTEIN"/>
    <property type="match status" value="1"/>
</dbReference>
<accession>A0A2W5KN07</accession>
<evidence type="ECO:0000256" key="1">
    <source>
        <dbReference type="SAM" id="Phobius"/>
    </source>
</evidence>
<feature type="transmembrane region" description="Helical" evidence="1">
    <location>
        <begin position="340"/>
        <end position="362"/>
    </location>
</feature>
<evidence type="ECO:0000313" key="3">
    <source>
        <dbReference type="EMBL" id="PZQ18446.1"/>
    </source>
</evidence>
<feature type="transmembrane region" description="Helical" evidence="1">
    <location>
        <begin position="183"/>
        <end position="202"/>
    </location>
</feature>
<dbReference type="EMBL" id="QFPO01000003">
    <property type="protein sequence ID" value="PZQ18446.1"/>
    <property type="molecule type" value="Genomic_DNA"/>
</dbReference>
<keyword evidence="1" id="KW-1133">Transmembrane helix</keyword>
<feature type="transmembrane region" description="Helical" evidence="1">
    <location>
        <begin position="12"/>
        <end position="31"/>
    </location>
</feature>
<feature type="transmembrane region" description="Helical" evidence="1">
    <location>
        <begin position="96"/>
        <end position="118"/>
    </location>
</feature>